<gene>
    <name evidence="3" type="ORF">Ctob_011735</name>
</gene>
<dbReference type="Proteomes" id="UP000037460">
    <property type="component" value="Unassembled WGS sequence"/>
</dbReference>
<dbReference type="AlphaFoldDB" id="A0A0M0K9K3"/>
<evidence type="ECO:0000256" key="1">
    <source>
        <dbReference type="SAM" id="MobiDB-lite"/>
    </source>
</evidence>
<accession>A0A0M0K9K3</accession>
<evidence type="ECO:0000313" key="3">
    <source>
        <dbReference type="EMBL" id="KOO35093.1"/>
    </source>
</evidence>
<reference evidence="4" key="1">
    <citation type="journal article" date="2015" name="PLoS Genet.">
        <title>Genome Sequence and Transcriptome Analyses of Chrysochromulina tobin: Metabolic Tools for Enhanced Algal Fitness in the Prominent Order Prymnesiales (Haptophyceae).</title>
        <authorList>
            <person name="Hovde B.T."/>
            <person name="Deodato C.R."/>
            <person name="Hunsperger H.M."/>
            <person name="Ryken S.A."/>
            <person name="Yost W."/>
            <person name="Jha R.K."/>
            <person name="Patterson J."/>
            <person name="Monnat R.J. Jr."/>
            <person name="Barlow S.B."/>
            <person name="Starkenburg S.R."/>
            <person name="Cattolico R.A."/>
        </authorList>
    </citation>
    <scope>NUCLEOTIDE SEQUENCE</scope>
    <source>
        <strain evidence="4">CCMP291</strain>
    </source>
</reference>
<keyword evidence="4" id="KW-1185">Reference proteome</keyword>
<name>A0A0M0K9K3_9EUKA</name>
<keyword evidence="2" id="KW-0472">Membrane</keyword>
<feature type="compositionally biased region" description="Basic and acidic residues" evidence="1">
    <location>
        <begin position="157"/>
        <end position="192"/>
    </location>
</feature>
<comment type="caution">
    <text evidence="3">The sequence shown here is derived from an EMBL/GenBank/DDBJ whole genome shotgun (WGS) entry which is preliminary data.</text>
</comment>
<feature type="region of interest" description="Disordered" evidence="1">
    <location>
        <begin position="34"/>
        <end position="67"/>
    </location>
</feature>
<sequence length="239" mass="26619">MTPENLSSRLEGELRGKAPEEQWGILVDVRSYLLGGGEEGEEEEGSMLSPEDQAQFDAWTPSERQLEREWAQLMSNVPPEEAAEVNPDFDRAPYEDRKRMVWDVRQYLAPHDEPDLTKPVAPSTQNRKPPPPPRPPTDAELASVGPNEMRRRGGPNRGRDYERAMELGFDSRDADENGFRQDYYGKEKERRRGGGGSSYLAMGIACVLGTALVLLASAAALAEDGEPVGDSFMRLVRLS</sequence>
<protein>
    <submittedName>
        <fullName evidence="3">Uncharacterized protein</fullName>
    </submittedName>
</protein>
<feature type="region of interest" description="Disordered" evidence="1">
    <location>
        <begin position="110"/>
        <end position="195"/>
    </location>
</feature>
<evidence type="ECO:0000313" key="4">
    <source>
        <dbReference type="Proteomes" id="UP000037460"/>
    </source>
</evidence>
<proteinExistence type="predicted"/>
<keyword evidence="2" id="KW-1133">Transmembrane helix</keyword>
<organism evidence="3 4">
    <name type="scientific">Chrysochromulina tobinii</name>
    <dbReference type="NCBI Taxonomy" id="1460289"/>
    <lineage>
        <taxon>Eukaryota</taxon>
        <taxon>Haptista</taxon>
        <taxon>Haptophyta</taxon>
        <taxon>Prymnesiophyceae</taxon>
        <taxon>Prymnesiales</taxon>
        <taxon>Chrysochromulinaceae</taxon>
        <taxon>Chrysochromulina</taxon>
    </lineage>
</organism>
<evidence type="ECO:0000256" key="2">
    <source>
        <dbReference type="SAM" id="Phobius"/>
    </source>
</evidence>
<dbReference type="EMBL" id="JWZX01000986">
    <property type="protein sequence ID" value="KOO35093.1"/>
    <property type="molecule type" value="Genomic_DNA"/>
</dbReference>
<feature type="transmembrane region" description="Helical" evidence="2">
    <location>
        <begin position="199"/>
        <end position="222"/>
    </location>
</feature>
<keyword evidence="2" id="KW-0812">Transmembrane</keyword>